<dbReference type="Proteomes" id="UP000054097">
    <property type="component" value="Unassembled WGS sequence"/>
</dbReference>
<dbReference type="PROSITE" id="PS51184">
    <property type="entry name" value="JMJC"/>
    <property type="match status" value="1"/>
</dbReference>
<proteinExistence type="predicted"/>
<dbReference type="PANTHER" id="PTHR10694">
    <property type="entry name" value="LYSINE-SPECIFIC DEMETHYLASE"/>
    <property type="match status" value="1"/>
</dbReference>
<reference evidence="2 3" key="1">
    <citation type="submission" date="2014-04" db="EMBL/GenBank/DDBJ databases">
        <authorList>
            <consortium name="DOE Joint Genome Institute"/>
            <person name="Kuo A."/>
            <person name="Zuccaro A."/>
            <person name="Kohler A."/>
            <person name="Nagy L.G."/>
            <person name="Floudas D."/>
            <person name="Copeland A."/>
            <person name="Barry K.W."/>
            <person name="Cichocki N."/>
            <person name="Veneault-Fourrey C."/>
            <person name="LaButti K."/>
            <person name="Lindquist E.A."/>
            <person name="Lipzen A."/>
            <person name="Lundell T."/>
            <person name="Morin E."/>
            <person name="Murat C."/>
            <person name="Sun H."/>
            <person name="Tunlid A."/>
            <person name="Henrissat B."/>
            <person name="Grigoriev I.V."/>
            <person name="Hibbett D.S."/>
            <person name="Martin F."/>
            <person name="Nordberg H.P."/>
            <person name="Cantor M.N."/>
            <person name="Hua S.X."/>
        </authorList>
    </citation>
    <scope>NUCLEOTIDE SEQUENCE [LARGE SCALE GENOMIC DNA]</scope>
    <source>
        <strain evidence="2 3">MAFF 305830</strain>
    </source>
</reference>
<dbReference type="GO" id="GO:0000785">
    <property type="term" value="C:chromatin"/>
    <property type="evidence" value="ECO:0007669"/>
    <property type="project" value="TreeGrafter"/>
</dbReference>
<dbReference type="Gene3D" id="2.60.120.650">
    <property type="entry name" value="Cupin"/>
    <property type="match status" value="1"/>
</dbReference>
<gene>
    <name evidence="2" type="ORF">M408DRAFT_24645</name>
</gene>
<dbReference type="SUPFAM" id="SSF51197">
    <property type="entry name" value="Clavaminate synthase-like"/>
    <property type="match status" value="1"/>
</dbReference>
<dbReference type="GO" id="GO:0005634">
    <property type="term" value="C:nucleus"/>
    <property type="evidence" value="ECO:0007669"/>
    <property type="project" value="TreeGrafter"/>
</dbReference>
<keyword evidence="3" id="KW-1185">Reference proteome</keyword>
<dbReference type="SMART" id="SM00558">
    <property type="entry name" value="JmjC"/>
    <property type="match status" value="1"/>
</dbReference>
<accession>A0A0C3B7I5</accession>
<reference evidence="3" key="2">
    <citation type="submission" date="2015-01" db="EMBL/GenBank/DDBJ databases">
        <title>Evolutionary Origins and Diversification of the Mycorrhizal Mutualists.</title>
        <authorList>
            <consortium name="DOE Joint Genome Institute"/>
            <consortium name="Mycorrhizal Genomics Consortium"/>
            <person name="Kohler A."/>
            <person name="Kuo A."/>
            <person name="Nagy L.G."/>
            <person name="Floudas D."/>
            <person name="Copeland A."/>
            <person name="Barry K.W."/>
            <person name="Cichocki N."/>
            <person name="Veneault-Fourrey C."/>
            <person name="LaButti K."/>
            <person name="Lindquist E.A."/>
            <person name="Lipzen A."/>
            <person name="Lundell T."/>
            <person name="Morin E."/>
            <person name="Murat C."/>
            <person name="Riley R."/>
            <person name="Ohm R."/>
            <person name="Sun H."/>
            <person name="Tunlid A."/>
            <person name="Henrissat B."/>
            <person name="Grigoriev I.V."/>
            <person name="Hibbett D.S."/>
            <person name="Martin F."/>
        </authorList>
    </citation>
    <scope>NUCLEOTIDE SEQUENCE [LARGE SCALE GENOMIC DNA]</scope>
    <source>
        <strain evidence="3">MAFF 305830</strain>
    </source>
</reference>
<protein>
    <recommendedName>
        <fullName evidence="1">JmjC domain-containing protein</fullName>
    </recommendedName>
</protein>
<name>A0A0C3B7I5_SERVB</name>
<dbReference type="EMBL" id="KN824299">
    <property type="protein sequence ID" value="KIM27436.1"/>
    <property type="molecule type" value="Genomic_DNA"/>
</dbReference>
<dbReference type="HOGENOM" id="CLU_531174_0_0_1"/>
<dbReference type="GO" id="GO:0032452">
    <property type="term" value="F:histone demethylase activity"/>
    <property type="evidence" value="ECO:0007669"/>
    <property type="project" value="TreeGrafter"/>
</dbReference>
<dbReference type="GO" id="GO:0010468">
    <property type="term" value="P:regulation of gene expression"/>
    <property type="evidence" value="ECO:0007669"/>
    <property type="project" value="TreeGrafter"/>
</dbReference>
<dbReference type="Pfam" id="PF02373">
    <property type="entry name" value="JmjC"/>
    <property type="match status" value="1"/>
</dbReference>
<organism evidence="2 3">
    <name type="scientific">Serendipita vermifera MAFF 305830</name>
    <dbReference type="NCBI Taxonomy" id="933852"/>
    <lineage>
        <taxon>Eukaryota</taxon>
        <taxon>Fungi</taxon>
        <taxon>Dikarya</taxon>
        <taxon>Basidiomycota</taxon>
        <taxon>Agaricomycotina</taxon>
        <taxon>Agaricomycetes</taxon>
        <taxon>Sebacinales</taxon>
        <taxon>Serendipitaceae</taxon>
        <taxon>Serendipita</taxon>
    </lineage>
</organism>
<feature type="domain" description="JmjC" evidence="1">
    <location>
        <begin position="353"/>
        <end position="536"/>
    </location>
</feature>
<evidence type="ECO:0000259" key="1">
    <source>
        <dbReference type="PROSITE" id="PS51184"/>
    </source>
</evidence>
<evidence type="ECO:0000313" key="2">
    <source>
        <dbReference type="EMBL" id="KIM27436.1"/>
    </source>
</evidence>
<evidence type="ECO:0000313" key="3">
    <source>
        <dbReference type="Proteomes" id="UP000054097"/>
    </source>
</evidence>
<dbReference type="AlphaFoldDB" id="A0A0C3B7I5"/>
<dbReference type="STRING" id="933852.A0A0C3B7I5"/>
<dbReference type="OrthoDB" id="1678912at2759"/>
<sequence length="626" mass="71268">MQELLFIDYTRPVQELDMFPRRSVDQGAMFDSFCHYWKQYPCPFTFNDVKTIKIGTIECASMSFCAWYIKTSFAGTIRIPHSLEVVPAGGDDPFVLDMFARNRIEQLLLRLEILPDPQTRDWDYNVDVWTEPTPVNLDAYAEVGLRIANRANLVPVGHSLKRPYWIFGDARQSFAEIPIFLVGDFKPATILRHQRYTRGLSHEYGGYALRLENYAGTDHVDTLLRYFNTPAIRDHLDLDKPKQKRLYPRREPHEFQYMVVQGRINDAYTMKKYDEAKTKDPNFLLSSVWAATSPMGKGKKYKTDPLLKKLPLLSEQVQAYVEDIPRRPTELGETEYIAGVGVNSQNQSILDAIQHPQRNALRSLPPILIFAGALYWYSAVCARNSDPDECLAEAYSTALEDAPGTLTSWSYLGTGGSFFGLHQEDVLLPSANQHIAGAPKVWINVPARSLERLMGVVSGRIDPCFMLHRKTFFHPRFFLEHHIPVNVLVQQPGDLFLPDAHAAHEGWNTGANMAEAVNYADMAAIRHIEETLMVDSSKKDVRCAWPCVCGEYPLPGKKATQAKGQKSHFYDPTKDKKPDLSCTPFYNSILALIRNIRREPKGHPDLLDPSTVLKIHEYVYSRLPNE</sequence>
<dbReference type="InterPro" id="IPR003347">
    <property type="entry name" value="JmjC_dom"/>
</dbReference>